<dbReference type="CDD" id="cd00367">
    <property type="entry name" value="PTS-HPr_like"/>
    <property type="match status" value="1"/>
</dbReference>
<dbReference type="KEGG" id="naf:GQ61_00265"/>
<comment type="similarity">
    <text evidence="2">Belongs to the HPr family.</text>
</comment>
<protein>
    <recommendedName>
        <fullName evidence="5">HPr domain-containing protein</fullName>
    </recommendedName>
</protein>
<proteinExistence type="inferred from homology"/>
<dbReference type="STRING" id="1414854.GQ61_00265"/>
<organism evidence="6 7">
    <name type="scientific">Candidatus Nucleicultrix amoebiphila FS5</name>
    <dbReference type="NCBI Taxonomy" id="1414854"/>
    <lineage>
        <taxon>Bacteria</taxon>
        <taxon>Pseudomonadati</taxon>
        <taxon>Pseudomonadota</taxon>
        <taxon>Alphaproteobacteria</taxon>
        <taxon>Holosporales</taxon>
        <taxon>Candidatus Nucleicultricaceae</taxon>
        <taxon>Candidatus Nucleicultrix</taxon>
    </lineage>
</organism>
<evidence type="ECO:0000259" key="5">
    <source>
        <dbReference type="PROSITE" id="PS51350"/>
    </source>
</evidence>
<feature type="domain" description="HPr" evidence="5">
    <location>
        <begin position="11"/>
        <end position="98"/>
    </location>
</feature>
<dbReference type="PROSITE" id="PS00369">
    <property type="entry name" value="PTS_HPR_HIS"/>
    <property type="match status" value="1"/>
</dbReference>
<reference evidence="6 7" key="1">
    <citation type="submission" date="2014-06" db="EMBL/GenBank/DDBJ databases">
        <title>The genome of the endonuclear symbiont Nucleicultrix amoebiphila.</title>
        <authorList>
            <person name="Schulz F."/>
            <person name="Horn M."/>
        </authorList>
    </citation>
    <scope>NUCLEOTIDE SEQUENCE [LARGE SCALE GENOMIC DNA]</scope>
    <source>
        <strain evidence="6 7">FS5</strain>
    </source>
</reference>
<dbReference type="InterPro" id="IPR050399">
    <property type="entry name" value="HPr"/>
</dbReference>
<dbReference type="Proteomes" id="UP000237351">
    <property type="component" value="Chromosome"/>
</dbReference>
<evidence type="ECO:0000256" key="4">
    <source>
        <dbReference type="ARBA" id="ARBA00022683"/>
    </source>
</evidence>
<dbReference type="PANTHER" id="PTHR33705">
    <property type="entry name" value="PHOSPHOCARRIER PROTEIN HPR"/>
    <property type="match status" value="1"/>
</dbReference>
<dbReference type="AlphaFoldDB" id="A0A1W6N2E9"/>
<accession>A0A1W6N2E9</accession>
<evidence type="ECO:0000313" key="7">
    <source>
        <dbReference type="Proteomes" id="UP000237351"/>
    </source>
</evidence>
<dbReference type="Pfam" id="PF00381">
    <property type="entry name" value="PTS-HPr"/>
    <property type="match status" value="1"/>
</dbReference>
<evidence type="ECO:0000256" key="2">
    <source>
        <dbReference type="ARBA" id="ARBA00010736"/>
    </source>
</evidence>
<keyword evidence="4" id="KW-0598">Phosphotransferase system</keyword>
<dbReference type="InterPro" id="IPR001020">
    <property type="entry name" value="PTS_HPr_His_P_site"/>
</dbReference>
<dbReference type="InterPro" id="IPR035895">
    <property type="entry name" value="HPr-like_sf"/>
</dbReference>
<sequence>MDKTKQSSTKIIRESVEIANRKGLHARAAAQFVKEASKFKANIHVQCRDRRVPATSIMGLMMLTAGLGTVIQIEATGLEALEAIQSLKNLVLNKFSEE</sequence>
<evidence type="ECO:0000313" key="6">
    <source>
        <dbReference type="EMBL" id="ARN84044.1"/>
    </source>
</evidence>
<evidence type="ECO:0000256" key="1">
    <source>
        <dbReference type="ARBA" id="ARBA00004496"/>
    </source>
</evidence>
<dbReference type="GO" id="GO:0005737">
    <property type="term" value="C:cytoplasm"/>
    <property type="evidence" value="ECO:0007669"/>
    <property type="project" value="UniProtKB-SubCell"/>
</dbReference>
<name>A0A1W6N2E9_9PROT</name>
<keyword evidence="3" id="KW-0963">Cytoplasm</keyword>
<dbReference type="OrthoDB" id="9798965at2"/>
<dbReference type="PANTHER" id="PTHR33705:SF2">
    <property type="entry name" value="PHOSPHOCARRIER PROTEIN NPR"/>
    <property type="match status" value="1"/>
</dbReference>
<dbReference type="Gene3D" id="3.30.1340.10">
    <property type="entry name" value="HPr-like"/>
    <property type="match status" value="1"/>
</dbReference>
<dbReference type="PRINTS" id="PR00107">
    <property type="entry name" value="PHOSPHOCPHPR"/>
</dbReference>
<keyword evidence="7" id="KW-1185">Reference proteome</keyword>
<dbReference type="EMBL" id="CP008743">
    <property type="protein sequence ID" value="ARN84044.1"/>
    <property type="molecule type" value="Genomic_DNA"/>
</dbReference>
<dbReference type="InterPro" id="IPR000032">
    <property type="entry name" value="HPr-like"/>
</dbReference>
<comment type="subcellular location">
    <subcellularLocation>
        <location evidence="1">Cytoplasm</location>
    </subcellularLocation>
</comment>
<gene>
    <name evidence="6" type="ORF">GQ61_00265</name>
</gene>
<evidence type="ECO:0000256" key="3">
    <source>
        <dbReference type="ARBA" id="ARBA00022490"/>
    </source>
</evidence>
<dbReference type="RefSeq" id="WP_085783389.1">
    <property type="nucleotide sequence ID" value="NZ_CP008743.1"/>
</dbReference>
<dbReference type="GO" id="GO:0009401">
    <property type="term" value="P:phosphoenolpyruvate-dependent sugar phosphotransferase system"/>
    <property type="evidence" value="ECO:0007669"/>
    <property type="project" value="UniProtKB-KW"/>
</dbReference>
<dbReference type="SUPFAM" id="SSF55594">
    <property type="entry name" value="HPr-like"/>
    <property type="match status" value="1"/>
</dbReference>
<dbReference type="NCBIfam" id="TIGR01003">
    <property type="entry name" value="PTS_HPr_family"/>
    <property type="match status" value="1"/>
</dbReference>
<dbReference type="PROSITE" id="PS51350">
    <property type="entry name" value="PTS_HPR_DOM"/>
    <property type="match status" value="1"/>
</dbReference>